<proteinExistence type="predicted"/>
<reference evidence="2" key="1">
    <citation type="journal article" date="2008" name="Genome Res.">
        <title>The genome of Pelotomaculum thermopropionicum reveals niche-associated evolution in anaerobic microbiota.</title>
        <authorList>
            <person name="Kosaka T."/>
            <person name="Kato S."/>
            <person name="Shimoyama T."/>
            <person name="Ishii S."/>
            <person name="Abe T."/>
            <person name="Watanabe K."/>
        </authorList>
    </citation>
    <scope>NUCLEOTIDE SEQUENCE [LARGE SCALE GENOMIC DNA]</scope>
    <source>
        <strain evidence="2">DSM 13744 / JCM 10971 / SI</strain>
    </source>
</reference>
<organism evidence="1 2">
    <name type="scientific">Pelotomaculum thermopropionicum (strain DSM 13744 / JCM 10971 / SI)</name>
    <dbReference type="NCBI Taxonomy" id="370438"/>
    <lineage>
        <taxon>Bacteria</taxon>
        <taxon>Bacillati</taxon>
        <taxon>Bacillota</taxon>
        <taxon>Clostridia</taxon>
        <taxon>Eubacteriales</taxon>
        <taxon>Desulfotomaculaceae</taxon>
        <taxon>Pelotomaculum</taxon>
    </lineage>
</organism>
<sequence>MKPDSRYALRAGTRFRHEDFGGIVYQRDADRLHIIRSRLAVRLLTLAGTGTVNEIAAGLAAGSSNEKAVRDRVLEALCRLEELGIIYEIQHLDNAAEGAGMPDLADHRQV</sequence>
<dbReference type="Proteomes" id="UP000006556">
    <property type="component" value="Chromosome"/>
</dbReference>
<evidence type="ECO:0000313" key="1">
    <source>
        <dbReference type="EMBL" id="BAF58774.1"/>
    </source>
</evidence>
<dbReference type="Pfam" id="PF26520">
    <property type="entry name" value="MftB_chaperone"/>
    <property type="match status" value="1"/>
</dbReference>
<gene>
    <name evidence="1" type="ordered locus">PTH_0593</name>
</gene>
<dbReference type="HOGENOM" id="CLU_2168574_0_0_9"/>
<protein>
    <recommendedName>
        <fullName evidence="3">Coenzyme PQQ synthesis protein D</fullName>
    </recommendedName>
</protein>
<dbReference type="STRING" id="370438.PTH_0593"/>
<name>A5D4R5_PELTS</name>
<dbReference type="InterPro" id="IPR023850">
    <property type="entry name" value="MftB"/>
</dbReference>
<dbReference type="AlphaFoldDB" id="A5D4R5"/>
<dbReference type="NCBIfam" id="TIGR03967">
    <property type="entry name" value="mycofact_MftB"/>
    <property type="match status" value="1"/>
</dbReference>
<keyword evidence="2" id="KW-1185">Reference proteome</keyword>
<evidence type="ECO:0000313" key="2">
    <source>
        <dbReference type="Proteomes" id="UP000006556"/>
    </source>
</evidence>
<dbReference type="KEGG" id="pth:PTH_0593"/>
<accession>A5D4R5</accession>
<evidence type="ECO:0008006" key="3">
    <source>
        <dbReference type="Google" id="ProtNLM"/>
    </source>
</evidence>
<dbReference type="EMBL" id="AP009389">
    <property type="protein sequence ID" value="BAF58774.1"/>
    <property type="molecule type" value="Genomic_DNA"/>
</dbReference>